<sequence>MIIGLNCQQTKDIGIMKATIKLRKPSLEGLKEILRKESSAQEERRHLSVGPTNHLPVYDTKKMIKPQPVISDEDADEQRKDLLPRNRGRYIQCTFM</sequence>
<accession>A0AA88IRZ1</accession>
<dbReference type="EMBL" id="JAVRJZ010000001">
    <property type="protein sequence ID" value="KAK2726577.1"/>
    <property type="molecule type" value="Genomic_DNA"/>
</dbReference>
<evidence type="ECO:0000313" key="3">
    <source>
        <dbReference type="Proteomes" id="UP001187531"/>
    </source>
</evidence>
<organism evidence="2 3">
    <name type="scientific">Artemia franciscana</name>
    <name type="common">Brine shrimp</name>
    <name type="synonym">Artemia sanfranciscana</name>
    <dbReference type="NCBI Taxonomy" id="6661"/>
    <lineage>
        <taxon>Eukaryota</taxon>
        <taxon>Metazoa</taxon>
        <taxon>Ecdysozoa</taxon>
        <taxon>Arthropoda</taxon>
        <taxon>Crustacea</taxon>
        <taxon>Branchiopoda</taxon>
        <taxon>Anostraca</taxon>
        <taxon>Artemiidae</taxon>
        <taxon>Artemia</taxon>
    </lineage>
</organism>
<evidence type="ECO:0000313" key="2">
    <source>
        <dbReference type="EMBL" id="KAK2726577.1"/>
    </source>
</evidence>
<feature type="region of interest" description="Disordered" evidence="1">
    <location>
        <begin position="38"/>
        <end position="58"/>
    </location>
</feature>
<dbReference type="AlphaFoldDB" id="A0AA88IRZ1"/>
<name>A0AA88IRZ1_ARTSF</name>
<reference evidence="2" key="1">
    <citation type="submission" date="2023-07" db="EMBL/GenBank/DDBJ databases">
        <title>Chromosome-level genome assembly of Artemia franciscana.</title>
        <authorList>
            <person name="Jo E."/>
        </authorList>
    </citation>
    <scope>NUCLEOTIDE SEQUENCE</scope>
    <source>
        <tissue evidence="2">Whole body</tissue>
    </source>
</reference>
<comment type="caution">
    <text evidence="2">The sequence shown here is derived from an EMBL/GenBank/DDBJ whole genome shotgun (WGS) entry which is preliminary data.</text>
</comment>
<proteinExistence type="predicted"/>
<dbReference type="Proteomes" id="UP001187531">
    <property type="component" value="Unassembled WGS sequence"/>
</dbReference>
<evidence type="ECO:0000256" key="1">
    <source>
        <dbReference type="SAM" id="MobiDB-lite"/>
    </source>
</evidence>
<gene>
    <name evidence="2" type="ORF">QYM36_007429</name>
</gene>
<keyword evidence="3" id="KW-1185">Reference proteome</keyword>
<protein>
    <submittedName>
        <fullName evidence="2">Uncharacterized protein</fullName>
    </submittedName>
</protein>